<dbReference type="GO" id="GO:0070652">
    <property type="term" value="C:HAUS complex"/>
    <property type="evidence" value="ECO:0000318"/>
    <property type="project" value="GO_Central"/>
</dbReference>
<feature type="coiled-coil region" evidence="1">
    <location>
        <begin position="177"/>
        <end position="230"/>
    </location>
</feature>
<dbReference type="Proteomes" id="UP000000305">
    <property type="component" value="Unassembled WGS sequence"/>
</dbReference>
<evidence type="ECO:0000256" key="1">
    <source>
        <dbReference type="SAM" id="Coils"/>
    </source>
</evidence>
<dbReference type="OrthoDB" id="661220at2759"/>
<evidence type="ECO:0000313" key="2">
    <source>
        <dbReference type="EMBL" id="EFX86383.1"/>
    </source>
</evidence>
<name>E9G220_DAPPU</name>
<reference evidence="2 3" key="1">
    <citation type="journal article" date="2011" name="Science">
        <title>The ecoresponsive genome of Daphnia pulex.</title>
        <authorList>
            <person name="Colbourne J.K."/>
            <person name="Pfrender M.E."/>
            <person name="Gilbert D."/>
            <person name="Thomas W.K."/>
            <person name="Tucker A."/>
            <person name="Oakley T.H."/>
            <person name="Tokishita S."/>
            <person name="Aerts A."/>
            <person name="Arnold G.J."/>
            <person name="Basu M.K."/>
            <person name="Bauer D.J."/>
            <person name="Caceres C.E."/>
            <person name="Carmel L."/>
            <person name="Casola C."/>
            <person name="Choi J.H."/>
            <person name="Detter J.C."/>
            <person name="Dong Q."/>
            <person name="Dusheyko S."/>
            <person name="Eads B.D."/>
            <person name="Frohlich T."/>
            <person name="Geiler-Samerotte K.A."/>
            <person name="Gerlach D."/>
            <person name="Hatcher P."/>
            <person name="Jogdeo S."/>
            <person name="Krijgsveld J."/>
            <person name="Kriventseva E.V."/>
            <person name="Kultz D."/>
            <person name="Laforsch C."/>
            <person name="Lindquist E."/>
            <person name="Lopez J."/>
            <person name="Manak J.R."/>
            <person name="Muller J."/>
            <person name="Pangilinan J."/>
            <person name="Patwardhan R.P."/>
            <person name="Pitluck S."/>
            <person name="Pritham E.J."/>
            <person name="Rechtsteiner A."/>
            <person name="Rho M."/>
            <person name="Rogozin I.B."/>
            <person name="Sakarya O."/>
            <person name="Salamov A."/>
            <person name="Schaack S."/>
            <person name="Shapiro H."/>
            <person name="Shiga Y."/>
            <person name="Skalitzky C."/>
            <person name="Smith Z."/>
            <person name="Souvorov A."/>
            <person name="Sung W."/>
            <person name="Tang Z."/>
            <person name="Tsuchiya D."/>
            <person name="Tu H."/>
            <person name="Vos H."/>
            <person name="Wang M."/>
            <person name="Wolf Y.I."/>
            <person name="Yamagata H."/>
            <person name="Yamada T."/>
            <person name="Ye Y."/>
            <person name="Shaw J.R."/>
            <person name="Andrews J."/>
            <person name="Crease T.J."/>
            <person name="Tang H."/>
            <person name="Lucas S.M."/>
            <person name="Robertson H.M."/>
            <person name="Bork P."/>
            <person name="Koonin E.V."/>
            <person name="Zdobnov E.M."/>
            <person name="Grigoriev I.V."/>
            <person name="Lynch M."/>
            <person name="Boore J.L."/>
        </authorList>
    </citation>
    <scope>NUCLEOTIDE SEQUENCE [LARGE SCALE GENOMIC DNA]</scope>
</reference>
<protein>
    <submittedName>
        <fullName evidence="2">Uncharacterized protein</fullName>
    </submittedName>
</protein>
<keyword evidence="1" id="KW-0175">Coiled coil</keyword>
<dbReference type="GO" id="GO:0051225">
    <property type="term" value="P:spindle assembly"/>
    <property type="evidence" value="ECO:0000318"/>
    <property type="project" value="GO_Central"/>
</dbReference>
<feature type="coiled-coil region" evidence="1">
    <location>
        <begin position="264"/>
        <end position="298"/>
    </location>
</feature>
<accession>E9G220</accession>
<dbReference type="OMA" id="IEKQKWA"/>
<dbReference type="Pfam" id="PF14735">
    <property type="entry name" value="HAUS4"/>
    <property type="match status" value="1"/>
</dbReference>
<dbReference type="eggNOG" id="ENOG502QW4I">
    <property type="taxonomic scope" value="Eukaryota"/>
</dbReference>
<proteinExistence type="predicted"/>
<dbReference type="GO" id="GO:0007098">
    <property type="term" value="P:centrosome cycle"/>
    <property type="evidence" value="ECO:0000318"/>
    <property type="project" value="GO_Central"/>
</dbReference>
<dbReference type="AlphaFoldDB" id="E9G220"/>
<dbReference type="GO" id="GO:0051011">
    <property type="term" value="F:microtubule minus-end binding"/>
    <property type="evidence" value="ECO:0000318"/>
    <property type="project" value="GO_Central"/>
</dbReference>
<gene>
    <name evidence="2" type="ORF">DAPPUDRAFT_308473</name>
</gene>
<dbReference type="InterPro" id="IPR029327">
    <property type="entry name" value="HAUS4"/>
</dbReference>
<organism evidence="2 3">
    <name type="scientific">Daphnia pulex</name>
    <name type="common">Water flea</name>
    <dbReference type="NCBI Taxonomy" id="6669"/>
    <lineage>
        <taxon>Eukaryota</taxon>
        <taxon>Metazoa</taxon>
        <taxon>Ecdysozoa</taxon>
        <taxon>Arthropoda</taxon>
        <taxon>Crustacea</taxon>
        <taxon>Branchiopoda</taxon>
        <taxon>Diplostraca</taxon>
        <taxon>Cladocera</taxon>
        <taxon>Anomopoda</taxon>
        <taxon>Daphniidae</taxon>
        <taxon>Daphnia</taxon>
    </lineage>
</organism>
<dbReference type="EMBL" id="GL732530">
    <property type="protein sequence ID" value="EFX86383.1"/>
    <property type="molecule type" value="Genomic_DNA"/>
</dbReference>
<dbReference type="PANTHER" id="PTHR16219:SF1">
    <property type="entry name" value="HAUS AUGMIN-LIKE COMPLEX SUBUNIT 4"/>
    <property type="match status" value="1"/>
</dbReference>
<keyword evidence="3" id="KW-1185">Reference proteome</keyword>
<dbReference type="STRING" id="6669.E9G220"/>
<dbReference type="PANTHER" id="PTHR16219">
    <property type="entry name" value="AUGMIN SUBUNIT 4 FAMILY MEMBER"/>
    <property type="match status" value="1"/>
</dbReference>
<dbReference type="HOGENOM" id="CLU_837480_0_0_1"/>
<sequence>MAENFLTRSHAERYPHFAQFLKELFEDRLCSNNFGTKSMNEERNQVFQEYQKTINSYEAIKLVYDCIWDIIADSNVEDDESLKTLETAFVSSELAESMKIVKGDKPNTEDALRVFGVNFKQEKVDDDVTLWTQAQLKNQLIEKGIVLLNEMGHDVQGNNQELLKAKLNQLPSLISSKLKAAENLKKTMEENDQALKEQYTKYTTTLLESLQIMENLLQKHMIEIQNEQNVSQSESLEVQCDALYLKIKSLHLEILCETYTKETVPALKKISKELEAKSEQTENEIRASRLRLNRYESVGHDFNCIVNEYGKLRETIKQKKWTLEKLQSYSVN</sequence>
<dbReference type="InParanoid" id="E9G220"/>
<dbReference type="PhylomeDB" id="E9G220"/>
<dbReference type="KEGG" id="dpx:DAPPUDRAFT_308473"/>
<evidence type="ECO:0000313" key="3">
    <source>
        <dbReference type="Proteomes" id="UP000000305"/>
    </source>
</evidence>